<gene>
    <name evidence="4" type="primary">LOC105363296</name>
</gene>
<dbReference type="KEGG" id="csol:105363296"/>
<dbReference type="InterPro" id="IPR022110">
    <property type="entry name" value="CASC1_C"/>
</dbReference>
<evidence type="ECO:0000256" key="1">
    <source>
        <dbReference type="SAM" id="MobiDB-lite"/>
    </source>
</evidence>
<dbReference type="InterPro" id="IPR023247">
    <property type="entry name" value="IC97/Dnai7-like"/>
</dbReference>
<accession>A0AAJ6YJL1</accession>
<feature type="domain" description="CASC1 C-terminal" evidence="2">
    <location>
        <begin position="441"/>
        <end position="643"/>
    </location>
</feature>
<evidence type="ECO:0000313" key="4">
    <source>
        <dbReference type="RefSeq" id="XP_011499265.1"/>
    </source>
</evidence>
<dbReference type="PANTHER" id="PTHR20929:SF11">
    <property type="entry name" value="DYNEIN AXONEMAL INTERMEDIATE CHAIN 7"/>
    <property type="match status" value="1"/>
</dbReference>
<evidence type="ECO:0000313" key="3">
    <source>
        <dbReference type="Proteomes" id="UP000695007"/>
    </source>
</evidence>
<dbReference type="GeneID" id="105363296"/>
<organism evidence="3 4">
    <name type="scientific">Ceratosolen solmsi marchali</name>
    <dbReference type="NCBI Taxonomy" id="326594"/>
    <lineage>
        <taxon>Eukaryota</taxon>
        <taxon>Metazoa</taxon>
        <taxon>Ecdysozoa</taxon>
        <taxon>Arthropoda</taxon>
        <taxon>Hexapoda</taxon>
        <taxon>Insecta</taxon>
        <taxon>Pterygota</taxon>
        <taxon>Neoptera</taxon>
        <taxon>Endopterygota</taxon>
        <taxon>Hymenoptera</taxon>
        <taxon>Apocrita</taxon>
        <taxon>Proctotrupomorpha</taxon>
        <taxon>Chalcidoidea</taxon>
        <taxon>Agaonidae</taxon>
        <taxon>Agaoninae</taxon>
        <taxon>Ceratosolen</taxon>
    </lineage>
</organism>
<dbReference type="RefSeq" id="XP_011499265.1">
    <property type="nucleotide sequence ID" value="XM_011500963.1"/>
</dbReference>
<evidence type="ECO:0000259" key="2">
    <source>
        <dbReference type="Pfam" id="PF12366"/>
    </source>
</evidence>
<name>A0AAJ6YJL1_9HYME</name>
<dbReference type="PRINTS" id="PR02043">
    <property type="entry name" value="CANCERSCCP1"/>
</dbReference>
<dbReference type="Pfam" id="PF12366">
    <property type="entry name" value="Casc1_C"/>
    <property type="match status" value="1"/>
</dbReference>
<reference evidence="4" key="1">
    <citation type="submission" date="2025-08" db="UniProtKB">
        <authorList>
            <consortium name="RefSeq"/>
        </authorList>
    </citation>
    <scope>IDENTIFICATION</scope>
</reference>
<dbReference type="GO" id="GO:0005930">
    <property type="term" value="C:axoneme"/>
    <property type="evidence" value="ECO:0007669"/>
    <property type="project" value="TreeGrafter"/>
</dbReference>
<keyword evidence="3" id="KW-1185">Reference proteome</keyword>
<proteinExistence type="predicted"/>
<dbReference type="Proteomes" id="UP000695007">
    <property type="component" value="Unplaced"/>
</dbReference>
<dbReference type="PANTHER" id="PTHR20929">
    <property type="entry name" value="LUNG ADENOMA SUSCEPTIBILITY 1-RELATED"/>
    <property type="match status" value="1"/>
</dbReference>
<dbReference type="AlphaFoldDB" id="A0AAJ6YJL1"/>
<dbReference type="GO" id="GO:0008017">
    <property type="term" value="F:microtubule binding"/>
    <property type="evidence" value="ECO:0007669"/>
    <property type="project" value="TreeGrafter"/>
</dbReference>
<protein>
    <submittedName>
        <fullName evidence="4">Axonemal 84 kDa protein</fullName>
    </submittedName>
</protein>
<feature type="region of interest" description="Disordered" evidence="1">
    <location>
        <begin position="263"/>
        <end position="300"/>
    </location>
</feature>
<dbReference type="GO" id="GO:0048487">
    <property type="term" value="F:beta-tubulin binding"/>
    <property type="evidence" value="ECO:0007669"/>
    <property type="project" value="TreeGrafter"/>
</dbReference>
<sequence length="700" mass="80746">MNVPCKWDVHGHGTPEYVVKYGTATQLVEELQNEIDTETFKTENKIVIEKEQMWCCYRICKNLPDTHNVQYLNTFLFIQSLDDSKISVNTLSTKFQMRICVRQKYRDSLQIAIDAASYNLLRQIERDTIKVDLKNAKYIKELSSLVCCFWAFIKLPISMKQISEKDRKAIEIDFEEIHLTIKLPLDIDCYSSAIRVIWLSYDYFSDQSASFHIPELPDKYQMKMDLLDFCISESNYLHEMREEQKDTRVQRLAEKKALIKRILNPPTNESTAGSKSSKRKKHKEKSNSDFMPPIEAGPETNLANPEEVIAHHEDETKKERRRLFFTKCKKTEVNLRKYIILGGHYQIALINQPPQPKDFRRDISLTTLQLPNQLEFIKFSRPYKAPPTAPESERTPEIIEAEMKALEASMEALILVTLKLPETKLWFEPPLVAHWLSDEKIWSTEDVHDIKYNEEKQTITFRTGKFGIHGLVAYRFINLPFQSWELKPEADKNGNGVILSITGAIIQLEFLIREDMVCLNSVVGAAHKVFENIEGEFIRLHKLIDTLRRMGCDFFPEQDAASYIKGISVKHPIAVAHLLQCMGLVSTAYSFSWSRWNATRGYRDIVVQIKEIHGFVAKQKSNAILLVTPFHTSVVNCSEVSTEFCSDPADEKDYYYADVYQYALKNAGIKSQLAIKDISFKLSITVTKLLEATNIINMSA</sequence>